<dbReference type="Proteomes" id="UP000828390">
    <property type="component" value="Unassembled WGS sequence"/>
</dbReference>
<evidence type="ECO:0008006" key="3">
    <source>
        <dbReference type="Google" id="ProtNLM"/>
    </source>
</evidence>
<evidence type="ECO:0000313" key="2">
    <source>
        <dbReference type="Proteomes" id="UP000828390"/>
    </source>
</evidence>
<comment type="caution">
    <text evidence="1">The sequence shown here is derived from an EMBL/GenBank/DDBJ whole genome shotgun (WGS) entry which is preliminary data.</text>
</comment>
<dbReference type="Gene3D" id="6.20.200.20">
    <property type="match status" value="1"/>
</dbReference>
<dbReference type="SUPFAM" id="SSF57603">
    <property type="entry name" value="FnI-like domain"/>
    <property type="match status" value="1"/>
</dbReference>
<accession>A0A9D4C421</accession>
<organism evidence="1 2">
    <name type="scientific">Dreissena polymorpha</name>
    <name type="common">Zebra mussel</name>
    <name type="synonym">Mytilus polymorpha</name>
    <dbReference type="NCBI Taxonomy" id="45954"/>
    <lineage>
        <taxon>Eukaryota</taxon>
        <taxon>Metazoa</taxon>
        <taxon>Spiralia</taxon>
        <taxon>Lophotrochozoa</taxon>
        <taxon>Mollusca</taxon>
        <taxon>Bivalvia</taxon>
        <taxon>Autobranchia</taxon>
        <taxon>Heteroconchia</taxon>
        <taxon>Euheterodonta</taxon>
        <taxon>Imparidentia</taxon>
        <taxon>Neoheterodontei</taxon>
        <taxon>Myida</taxon>
        <taxon>Dreissenoidea</taxon>
        <taxon>Dreissenidae</taxon>
        <taxon>Dreissena</taxon>
    </lineage>
</organism>
<name>A0A9D4C421_DREPO</name>
<reference evidence="1" key="1">
    <citation type="journal article" date="2019" name="bioRxiv">
        <title>The Genome of the Zebra Mussel, Dreissena polymorpha: A Resource for Invasive Species Research.</title>
        <authorList>
            <person name="McCartney M.A."/>
            <person name="Auch B."/>
            <person name="Kono T."/>
            <person name="Mallez S."/>
            <person name="Zhang Y."/>
            <person name="Obille A."/>
            <person name="Becker A."/>
            <person name="Abrahante J.E."/>
            <person name="Garbe J."/>
            <person name="Badalamenti J.P."/>
            <person name="Herman A."/>
            <person name="Mangelson H."/>
            <person name="Liachko I."/>
            <person name="Sullivan S."/>
            <person name="Sone E.D."/>
            <person name="Koren S."/>
            <person name="Silverstein K.A.T."/>
            <person name="Beckman K.B."/>
            <person name="Gohl D.M."/>
        </authorList>
    </citation>
    <scope>NUCLEOTIDE SEQUENCE</scope>
    <source>
        <strain evidence="1">Duluth1</strain>
        <tissue evidence="1">Whole animal</tissue>
    </source>
</reference>
<sequence length="50" mass="5499">MDPVNPCLTCECLQGGRYACTSVKCPAVNCPFDQQVRTLDGCCMECILRI</sequence>
<evidence type="ECO:0000313" key="1">
    <source>
        <dbReference type="EMBL" id="KAH3716815.1"/>
    </source>
</evidence>
<gene>
    <name evidence="1" type="ORF">DPMN_059544</name>
</gene>
<dbReference type="AlphaFoldDB" id="A0A9D4C421"/>
<reference evidence="1" key="2">
    <citation type="submission" date="2020-11" db="EMBL/GenBank/DDBJ databases">
        <authorList>
            <person name="McCartney M.A."/>
            <person name="Auch B."/>
            <person name="Kono T."/>
            <person name="Mallez S."/>
            <person name="Becker A."/>
            <person name="Gohl D.M."/>
            <person name="Silverstein K.A.T."/>
            <person name="Koren S."/>
            <person name="Bechman K.B."/>
            <person name="Herman A."/>
            <person name="Abrahante J.E."/>
            <person name="Garbe J."/>
        </authorList>
    </citation>
    <scope>NUCLEOTIDE SEQUENCE</scope>
    <source>
        <strain evidence="1">Duluth1</strain>
        <tissue evidence="1">Whole animal</tissue>
    </source>
</reference>
<keyword evidence="2" id="KW-1185">Reference proteome</keyword>
<protein>
    <recommendedName>
        <fullName evidence="3">VWFC domain-containing protein</fullName>
    </recommendedName>
</protein>
<proteinExistence type="predicted"/>
<dbReference type="EMBL" id="JAIWYP010000013">
    <property type="protein sequence ID" value="KAH3716815.1"/>
    <property type="molecule type" value="Genomic_DNA"/>
</dbReference>